<reference evidence="2 3" key="1">
    <citation type="submission" date="2020-10" db="EMBL/GenBank/DDBJ databases">
        <title>The Coptis chinensis genome and diversification of protoberbering-type alkaloids.</title>
        <authorList>
            <person name="Wang B."/>
            <person name="Shu S."/>
            <person name="Song C."/>
            <person name="Liu Y."/>
        </authorList>
    </citation>
    <scope>NUCLEOTIDE SEQUENCE [LARGE SCALE GENOMIC DNA]</scope>
    <source>
        <strain evidence="2">HL-2020</strain>
        <tissue evidence="2">Leaf</tissue>
    </source>
</reference>
<evidence type="ECO:0000313" key="2">
    <source>
        <dbReference type="EMBL" id="KAF9624481.1"/>
    </source>
</evidence>
<protein>
    <submittedName>
        <fullName evidence="2">Uncharacterized protein</fullName>
    </submittedName>
</protein>
<feature type="region of interest" description="Disordered" evidence="1">
    <location>
        <begin position="10"/>
        <end position="31"/>
    </location>
</feature>
<organism evidence="2 3">
    <name type="scientific">Coptis chinensis</name>
    <dbReference type="NCBI Taxonomy" id="261450"/>
    <lineage>
        <taxon>Eukaryota</taxon>
        <taxon>Viridiplantae</taxon>
        <taxon>Streptophyta</taxon>
        <taxon>Embryophyta</taxon>
        <taxon>Tracheophyta</taxon>
        <taxon>Spermatophyta</taxon>
        <taxon>Magnoliopsida</taxon>
        <taxon>Ranunculales</taxon>
        <taxon>Ranunculaceae</taxon>
        <taxon>Coptidoideae</taxon>
        <taxon>Coptis</taxon>
    </lineage>
</organism>
<keyword evidence="3" id="KW-1185">Reference proteome</keyword>
<dbReference type="AlphaFoldDB" id="A0A835IUS1"/>
<name>A0A835IUS1_9MAGN</name>
<evidence type="ECO:0000313" key="3">
    <source>
        <dbReference type="Proteomes" id="UP000631114"/>
    </source>
</evidence>
<gene>
    <name evidence="2" type="ORF">IFM89_011524</name>
</gene>
<feature type="non-terminal residue" evidence="2">
    <location>
        <position position="221"/>
    </location>
</feature>
<proteinExistence type="predicted"/>
<accession>A0A835IUS1</accession>
<dbReference type="EMBL" id="JADFTS010000001">
    <property type="protein sequence ID" value="KAF9624481.1"/>
    <property type="molecule type" value="Genomic_DNA"/>
</dbReference>
<evidence type="ECO:0000256" key="1">
    <source>
        <dbReference type="SAM" id="MobiDB-lite"/>
    </source>
</evidence>
<sequence>MDDSILIDEVGEQEEYSSVPESSAAPSMAFSSSVQPPEFEVEVEIVKPPCLGMCFETLEAAKQFYIDYGKLFGFSPIIRSSEKSVSCSDKLVYEAAKTDSAYQLMLQRLQELLVELKKQKEVDPGVSVVNSCTIADSSAPPLDDPSQVLLLNPNISQTKGRKKVVKIYKKTKDSGRIKGGLEQACAKAKAKTERRCTYCNKVGVNHDRRNCLENPNRLKGP</sequence>
<dbReference type="Proteomes" id="UP000631114">
    <property type="component" value="Unassembled WGS sequence"/>
</dbReference>
<comment type="caution">
    <text evidence="2">The sequence shown here is derived from an EMBL/GenBank/DDBJ whole genome shotgun (WGS) entry which is preliminary data.</text>
</comment>
<feature type="compositionally biased region" description="Low complexity" evidence="1">
    <location>
        <begin position="22"/>
        <end position="31"/>
    </location>
</feature>